<evidence type="ECO:0000313" key="7">
    <source>
        <dbReference type="EMBL" id="HIX37110.1"/>
    </source>
</evidence>
<feature type="transmembrane region" description="Helical" evidence="5">
    <location>
        <begin position="252"/>
        <end position="274"/>
    </location>
</feature>
<accession>A0A9D1VKK9</accession>
<comment type="subcellular location">
    <subcellularLocation>
        <location evidence="1">Membrane</location>
        <topology evidence="1">Multi-pass membrane protein</topology>
    </subcellularLocation>
</comment>
<keyword evidence="2 5" id="KW-0812">Transmembrane</keyword>
<keyword evidence="7" id="KW-0436">Ligase</keyword>
<protein>
    <submittedName>
        <fullName evidence="7">O-antigen ligase family protein</fullName>
    </submittedName>
</protein>
<evidence type="ECO:0000256" key="2">
    <source>
        <dbReference type="ARBA" id="ARBA00022692"/>
    </source>
</evidence>
<evidence type="ECO:0000256" key="3">
    <source>
        <dbReference type="ARBA" id="ARBA00022989"/>
    </source>
</evidence>
<dbReference type="GO" id="GO:0016020">
    <property type="term" value="C:membrane"/>
    <property type="evidence" value="ECO:0007669"/>
    <property type="project" value="UniProtKB-SubCell"/>
</dbReference>
<evidence type="ECO:0000313" key="8">
    <source>
        <dbReference type="Proteomes" id="UP000824230"/>
    </source>
</evidence>
<evidence type="ECO:0000256" key="4">
    <source>
        <dbReference type="ARBA" id="ARBA00023136"/>
    </source>
</evidence>
<name>A0A9D1VKK9_9FIRM</name>
<feature type="transmembrane region" description="Helical" evidence="5">
    <location>
        <begin position="227"/>
        <end position="245"/>
    </location>
</feature>
<feature type="transmembrane region" description="Helical" evidence="5">
    <location>
        <begin position="71"/>
        <end position="90"/>
    </location>
</feature>
<feature type="domain" description="O-antigen ligase-related" evidence="6">
    <location>
        <begin position="217"/>
        <end position="387"/>
    </location>
</feature>
<gene>
    <name evidence="7" type="ORF">H9738_04470</name>
</gene>
<proteinExistence type="predicted"/>
<dbReference type="PANTHER" id="PTHR37422:SF13">
    <property type="entry name" value="LIPOPOLYSACCHARIDE BIOSYNTHESIS PROTEIN PA4999-RELATED"/>
    <property type="match status" value="1"/>
</dbReference>
<keyword evidence="4 5" id="KW-0472">Membrane</keyword>
<feature type="transmembrane region" description="Helical" evidence="5">
    <location>
        <begin position="411"/>
        <end position="431"/>
    </location>
</feature>
<comment type="caution">
    <text evidence="7">The sequence shown here is derived from an EMBL/GenBank/DDBJ whole genome shotgun (WGS) entry which is preliminary data.</text>
</comment>
<feature type="transmembrane region" description="Helical" evidence="5">
    <location>
        <begin position="125"/>
        <end position="148"/>
    </location>
</feature>
<evidence type="ECO:0000256" key="1">
    <source>
        <dbReference type="ARBA" id="ARBA00004141"/>
    </source>
</evidence>
<dbReference type="GO" id="GO:0016874">
    <property type="term" value="F:ligase activity"/>
    <property type="evidence" value="ECO:0007669"/>
    <property type="project" value="UniProtKB-KW"/>
</dbReference>
<evidence type="ECO:0000259" key="6">
    <source>
        <dbReference type="Pfam" id="PF04932"/>
    </source>
</evidence>
<reference evidence="7" key="2">
    <citation type="submission" date="2021-04" db="EMBL/GenBank/DDBJ databases">
        <authorList>
            <person name="Gilroy R."/>
        </authorList>
    </citation>
    <scope>NUCLEOTIDE SEQUENCE</scope>
    <source>
        <strain evidence="7">ChiHjej12B11-1927</strain>
    </source>
</reference>
<reference evidence="7" key="1">
    <citation type="journal article" date="2021" name="PeerJ">
        <title>Extensive microbial diversity within the chicken gut microbiome revealed by metagenomics and culture.</title>
        <authorList>
            <person name="Gilroy R."/>
            <person name="Ravi A."/>
            <person name="Getino M."/>
            <person name="Pursley I."/>
            <person name="Horton D.L."/>
            <person name="Alikhan N.F."/>
            <person name="Baker D."/>
            <person name="Gharbi K."/>
            <person name="Hall N."/>
            <person name="Watson M."/>
            <person name="Adriaenssens E.M."/>
            <person name="Foster-Nyarko E."/>
            <person name="Jarju S."/>
            <person name="Secka A."/>
            <person name="Antonio M."/>
            <person name="Oren A."/>
            <person name="Chaudhuri R.R."/>
            <person name="La Ragione R."/>
            <person name="Hildebrand F."/>
            <person name="Pallen M.J."/>
        </authorList>
    </citation>
    <scope>NUCLEOTIDE SEQUENCE</scope>
    <source>
        <strain evidence="7">ChiHjej12B11-1927</strain>
    </source>
</reference>
<feature type="transmembrane region" description="Helical" evidence="5">
    <location>
        <begin position="375"/>
        <end position="399"/>
    </location>
</feature>
<dbReference type="InterPro" id="IPR007016">
    <property type="entry name" value="O-antigen_ligase-rel_domated"/>
</dbReference>
<organism evidence="7 8">
    <name type="scientific">Candidatus Blautia pullistercoris</name>
    <dbReference type="NCBI Taxonomy" id="2838499"/>
    <lineage>
        <taxon>Bacteria</taxon>
        <taxon>Bacillati</taxon>
        <taxon>Bacillota</taxon>
        <taxon>Clostridia</taxon>
        <taxon>Lachnospirales</taxon>
        <taxon>Lachnospiraceae</taxon>
        <taxon>Blautia</taxon>
    </lineage>
</organism>
<sequence length="465" mass="52996">MKLVKKEYVKVLEWAFKIAYLFLGFATFNTFLYDSQVQPMLVRICLVLGALALLGRLFFFRDYWKTPHWIVLAFFCLSFLLSMAVNYQYGAFTADFKWLIWTGLLFFLLYVCDTSRDTGAYKKEFTVLSHILIIYSAIAAAASIYLMFQLYHAMWYTAGGELMIAGFQWGRLWGVYTDPNYGSTFSVAAVLLCVYFFKKRKKWGKIPYGIAILVDYLYITFSDSRTAEVTMAVSVAFWIVLSVLWKKKSGKRALAGIAAAVVFAGAFVGATSLIKSEYNVKIQAQIQAQQQTQTQTQKKTTSAQKVGRQADLVEDVSNGRLALWESSVEIWSASPIWGTGYNSFLPFVKEHVPQSYVINNSQGEYVSLHNEYINILVYQGVLGFGLFAAFGILTLIKWCRNLHLVKQEDRDYICVLTGCVLVVLVTMVFLMEGLYTNSPGTFILWTFLGYLMQYFSRKEKAETEK</sequence>
<feature type="transmembrane region" description="Helical" evidence="5">
    <location>
        <begin position="204"/>
        <end position="221"/>
    </location>
</feature>
<dbReference type="Proteomes" id="UP000824230">
    <property type="component" value="Unassembled WGS sequence"/>
</dbReference>
<dbReference type="PANTHER" id="PTHR37422">
    <property type="entry name" value="TEICHURONIC ACID BIOSYNTHESIS PROTEIN TUAE"/>
    <property type="match status" value="1"/>
</dbReference>
<evidence type="ECO:0000256" key="5">
    <source>
        <dbReference type="SAM" id="Phobius"/>
    </source>
</evidence>
<dbReference type="EMBL" id="DXFG01000084">
    <property type="protein sequence ID" value="HIX37110.1"/>
    <property type="molecule type" value="Genomic_DNA"/>
</dbReference>
<dbReference type="InterPro" id="IPR051533">
    <property type="entry name" value="WaaL-like"/>
</dbReference>
<dbReference type="AlphaFoldDB" id="A0A9D1VKK9"/>
<feature type="transmembrane region" description="Helical" evidence="5">
    <location>
        <begin position="96"/>
        <end position="113"/>
    </location>
</feature>
<feature type="transmembrane region" description="Helical" evidence="5">
    <location>
        <begin position="437"/>
        <end position="455"/>
    </location>
</feature>
<feature type="transmembrane region" description="Helical" evidence="5">
    <location>
        <begin position="181"/>
        <end position="197"/>
    </location>
</feature>
<feature type="transmembrane region" description="Helical" evidence="5">
    <location>
        <begin position="12"/>
        <end position="33"/>
    </location>
</feature>
<feature type="transmembrane region" description="Helical" evidence="5">
    <location>
        <begin position="39"/>
        <end position="59"/>
    </location>
</feature>
<dbReference type="Pfam" id="PF04932">
    <property type="entry name" value="Wzy_C"/>
    <property type="match status" value="1"/>
</dbReference>
<keyword evidence="3 5" id="KW-1133">Transmembrane helix</keyword>